<feature type="transmembrane region" description="Helical" evidence="8">
    <location>
        <begin position="95"/>
        <end position="114"/>
    </location>
</feature>
<feature type="transmembrane region" description="Helical" evidence="8">
    <location>
        <begin position="205"/>
        <end position="226"/>
    </location>
</feature>
<reference evidence="9 10" key="1">
    <citation type="submission" date="2023-01" db="EMBL/GenBank/DDBJ databases">
        <title>Novel species of the genus Vogesella isolated from rivers.</title>
        <authorList>
            <person name="Lu H."/>
        </authorList>
    </citation>
    <scope>NUCLEOTIDE SEQUENCE [LARGE SCALE GENOMIC DNA]</scope>
    <source>
        <strain evidence="9 10">DC21W</strain>
    </source>
</reference>
<dbReference type="NCBIfam" id="TIGR00886">
    <property type="entry name" value="2A0108"/>
    <property type="match status" value="1"/>
</dbReference>
<evidence type="ECO:0000256" key="3">
    <source>
        <dbReference type="ARBA" id="ARBA00022448"/>
    </source>
</evidence>
<feature type="transmembrane region" description="Helical" evidence="8">
    <location>
        <begin position="345"/>
        <end position="372"/>
    </location>
</feature>
<dbReference type="InterPro" id="IPR044772">
    <property type="entry name" value="NO3_transporter"/>
</dbReference>
<keyword evidence="5 8" id="KW-1133">Transmembrane helix</keyword>
<evidence type="ECO:0000256" key="7">
    <source>
        <dbReference type="ARBA" id="ARBA00023136"/>
    </source>
</evidence>
<dbReference type="InterPro" id="IPR036259">
    <property type="entry name" value="MFS_trans_sf"/>
</dbReference>
<evidence type="ECO:0000256" key="4">
    <source>
        <dbReference type="ARBA" id="ARBA00022692"/>
    </source>
</evidence>
<dbReference type="InterPro" id="IPR004737">
    <property type="entry name" value="NO3_transporter_NarK/NarU-like"/>
</dbReference>
<feature type="transmembrane region" description="Helical" evidence="8">
    <location>
        <begin position="158"/>
        <end position="185"/>
    </location>
</feature>
<dbReference type="RefSeq" id="WP_272751066.1">
    <property type="nucleotide sequence ID" value="NZ_JAQQLF010000006.1"/>
</dbReference>
<sequence length="460" mass="49654">MSEHVLTRWEPENPAFWQQQGKAVARRNLWLSIPALTLAFIIWQVWSVAVLNMPNIGFNYTQNQLFWLAALPALSGATLRIFYSFMVPIFGGRKWTAISTASLLIPAIGIGFAVQDTSTSYVTMLILALLCGFGGGNFSSSMSNISFFFPKAEKGTALGLNAGLGNLGVSVVQFVVPIVVTMGLFGSFGGEPQTWVKGAASKQMWLQNAGFVWVPFIVLSTLAAWFGMNDLASAKASFADQAVIFKRKHNWLMCWLYIGTFGSFIGFSAGFPLLVKGQFPDIDPTRYVFFGPLVGALARPIGGWLADKIGGARVTQAVFVLMIAAVFAVIRFLPHGGQGGNFQGFFAMFLCLFALTGVGNGSTFMQVPAIFLTLHKRMAGRSDVAQKQAMADATKEAAAVLGFSGAIGAYGGFFIPKSYGTSIALTGGVEAALYAFIAFYVTCVLVNWWFYARKGAEIPC</sequence>
<name>A0ABT5IW00_9NEIS</name>
<keyword evidence="7 8" id="KW-0472">Membrane</keyword>
<dbReference type="SUPFAM" id="SSF103473">
    <property type="entry name" value="MFS general substrate transporter"/>
    <property type="match status" value="1"/>
</dbReference>
<dbReference type="Pfam" id="PF07690">
    <property type="entry name" value="MFS_1"/>
    <property type="match status" value="1"/>
</dbReference>
<gene>
    <name evidence="9" type="ORF">PQU95_05520</name>
</gene>
<evidence type="ECO:0000313" key="9">
    <source>
        <dbReference type="EMBL" id="MDC7716672.1"/>
    </source>
</evidence>
<dbReference type="InterPro" id="IPR011701">
    <property type="entry name" value="MFS"/>
</dbReference>
<protein>
    <recommendedName>
        <fullName evidence="8">Nitrate/nitrite transporter</fullName>
    </recommendedName>
</protein>
<feature type="transmembrane region" description="Helical" evidence="8">
    <location>
        <begin position="397"/>
        <end position="419"/>
    </location>
</feature>
<feature type="transmembrane region" description="Helical" evidence="8">
    <location>
        <begin position="431"/>
        <end position="451"/>
    </location>
</feature>
<comment type="caution">
    <text evidence="9">The sequence shown here is derived from an EMBL/GenBank/DDBJ whole genome shotgun (WGS) entry which is preliminary data.</text>
</comment>
<evidence type="ECO:0000256" key="5">
    <source>
        <dbReference type="ARBA" id="ARBA00022989"/>
    </source>
</evidence>
<dbReference type="Proteomes" id="UP001219956">
    <property type="component" value="Unassembled WGS sequence"/>
</dbReference>
<proteinExistence type="inferred from homology"/>
<feature type="transmembrane region" description="Helical" evidence="8">
    <location>
        <begin position="29"/>
        <end position="53"/>
    </location>
</feature>
<evidence type="ECO:0000313" key="10">
    <source>
        <dbReference type="Proteomes" id="UP001219956"/>
    </source>
</evidence>
<evidence type="ECO:0000256" key="8">
    <source>
        <dbReference type="RuleBase" id="RU366033"/>
    </source>
</evidence>
<dbReference type="Gene3D" id="1.20.1250.20">
    <property type="entry name" value="MFS general substrate transporter like domains"/>
    <property type="match status" value="1"/>
</dbReference>
<comment type="similarity">
    <text evidence="2 8">Belongs to the major facilitator superfamily. Nitrate/nitrite porter (TC 2.A.1.8) family.</text>
</comment>
<evidence type="ECO:0000256" key="2">
    <source>
        <dbReference type="ARBA" id="ARBA00008432"/>
    </source>
</evidence>
<dbReference type="EMBL" id="JAQQLF010000006">
    <property type="protein sequence ID" value="MDC7716672.1"/>
    <property type="molecule type" value="Genomic_DNA"/>
</dbReference>
<dbReference type="CDD" id="cd17341">
    <property type="entry name" value="MFS_NRT2_like"/>
    <property type="match status" value="1"/>
</dbReference>
<feature type="transmembrane region" description="Helical" evidence="8">
    <location>
        <begin position="317"/>
        <end position="333"/>
    </location>
</feature>
<keyword evidence="6 8" id="KW-0534">Nitrate assimilation</keyword>
<comment type="subcellular location">
    <subcellularLocation>
        <location evidence="8">Cell membrane</location>
        <topology evidence="8">Multi-pass membrane protein</topology>
    </subcellularLocation>
    <subcellularLocation>
        <location evidence="1">Membrane</location>
        <topology evidence="1">Multi-pass membrane protein</topology>
    </subcellularLocation>
</comment>
<keyword evidence="3 8" id="KW-0813">Transport</keyword>
<evidence type="ECO:0000256" key="6">
    <source>
        <dbReference type="ARBA" id="ARBA00023063"/>
    </source>
</evidence>
<organism evidence="9 10">
    <name type="scientific">Vogesella aquatica</name>
    <dbReference type="NCBI Taxonomy" id="2984206"/>
    <lineage>
        <taxon>Bacteria</taxon>
        <taxon>Pseudomonadati</taxon>
        <taxon>Pseudomonadota</taxon>
        <taxon>Betaproteobacteria</taxon>
        <taxon>Neisseriales</taxon>
        <taxon>Chromobacteriaceae</taxon>
        <taxon>Vogesella</taxon>
    </lineage>
</organism>
<feature type="transmembrane region" description="Helical" evidence="8">
    <location>
        <begin position="65"/>
        <end position="83"/>
    </location>
</feature>
<keyword evidence="10" id="KW-1185">Reference proteome</keyword>
<feature type="transmembrane region" description="Helical" evidence="8">
    <location>
        <begin position="254"/>
        <end position="275"/>
    </location>
</feature>
<feature type="transmembrane region" description="Helical" evidence="8">
    <location>
        <begin position="287"/>
        <end position="305"/>
    </location>
</feature>
<keyword evidence="4 8" id="KW-0812">Transmembrane</keyword>
<keyword evidence="8" id="KW-1003">Cell membrane</keyword>
<evidence type="ECO:0000256" key="1">
    <source>
        <dbReference type="ARBA" id="ARBA00004141"/>
    </source>
</evidence>
<dbReference type="PANTHER" id="PTHR23515">
    <property type="entry name" value="HIGH-AFFINITY NITRATE TRANSPORTER 2.3"/>
    <property type="match status" value="1"/>
</dbReference>
<accession>A0ABT5IW00</accession>
<feature type="transmembrane region" description="Helical" evidence="8">
    <location>
        <begin position="120"/>
        <end position="138"/>
    </location>
</feature>